<dbReference type="GO" id="GO:0009245">
    <property type="term" value="P:lipid A biosynthetic process"/>
    <property type="evidence" value="ECO:0007669"/>
    <property type="project" value="TreeGrafter"/>
</dbReference>
<dbReference type="Gene3D" id="3.40.50.2000">
    <property type="entry name" value="Glycogen Phosphorylase B"/>
    <property type="match status" value="1"/>
</dbReference>
<evidence type="ECO:0000256" key="10">
    <source>
        <dbReference type="RuleBase" id="RU365103"/>
    </source>
</evidence>
<comment type="similarity">
    <text evidence="10">Belongs to the glycosyltransferase group 1 family.</text>
</comment>
<comment type="catalytic activity">
    <reaction evidence="7 10">
        <text>lipid IVA (E. coli) + CMP-3-deoxy-beta-D-manno-octulosonate = alpha-Kdo-(2-&gt;6)-lipid IVA (E. coli) + CMP + H(+)</text>
        <dbReference type="Rhea" id="RHEA:28066"/>
        <dbReference type="ChEBI" id="CHEBI:15378"/>
        <dbReference type="ChEBI" id="CHEBI:58603"/>
        <dbReference type="ChEBI" id="CHEBI:60364"/>
        <dbReference type="ChEBI" id="CHEBI:60377"/>
        <dbReference type="ChEBI" id="CHEBI:85987"/>
        <dbReference type="EC" id="2.4.99.12"/>
    </reaction>
</comment>
<keyword evidence="5 10" id="KW-0808">Transferase</keyword>
<feature type="active site" description="Proton acceptor" evidence="8">
    <location>
        <position position="65"/>
    </location>
</feature>
<sequence length="428" mass="46197">MTLSPLIHGYHALTWALQPLAPRLLTRRLAAGKEDPARWTEKLGQPTAARPDGPLLWLHAASVGEALSTFELLRRLMEQRPGLSILLTTGTRTSAELVAARAPAGVIHQFAPLDTPVAVTAFLTHWRPDLVLWTESELWPRQLTRLRRAGVPVILINARLSRRSFAKWSWAPLAARAVLRCFKRVMAQDDDTARHIARLGISRRSIEVTGSLKEGAAPLPHDDLERKRLAAVFGGRPLWCAASTHAGEEEIVARAHATARRGLPGLTLILAPRHPERGDALAAMLRADGFVVAQRGKGEVPDRETEVYLADTLGEMGLWYRLAPVSFIGGSLVEVGGHNPFEPATLGSAILHGPHVANFADGYARLGAAGAALCVETADALADRLAHALRPSTAAEMAAAAWDVSSDGAATTDRVLDVILTELEARLT</sequence>
<dbReference type="GO" id="GO:0009244">
    <property type="term" value="P:lipopolysaccharide core region biosynthetic process"/>
    <property type="evidence" value="ECO:0007669"/>
    <property type="project" value="UniProtKB-UniRule"/>
</dbReference>
<feature type="domain" description="3-deoxy-D-manno-octulosonic-acid transferase N-terminal" evidence="11">
    <location>
        <begin position="38"/>
        <end position="213"/>
    </location>
</feature>
<evidence type="ECO:0000256" key="9">
    <source>
        <dbReference type="PIRSR" id="PIRSR639901-2"/>
    </source>
</evidence>
<evidence type="ECO:0000256" key="8">
    <source>
        <dbReference type="PIRSR" id="PIRSR639901-1"/>
    </source>
</evidence>
<reference evidence="12 13" key="1">
    <citation type="submission" date="2020-08" db="EMBL/GenBank/DDBJ databases">
        <title>Genomic Encyclopedia of Type Strains, Phase IV (KMG-IV): sequencing the most valuable type-strain genomes for metagenomic binning, comparative biology and taxonomic classification.</title>
        <authorList>
            <person name="Goeker M."/>
        </authorList>
    </citation>
    <scope>NUCLEOTIDE SEQUENCE [LARGE SCALE GENOMIC DNA]</scope>
    <source>
        <strain evidence="12 13">DSM 103377</strain>
    </source>
</reference>
<feature type="site" description="Transition state stabilizer" evidence="9">
    <location>
        <position position="135"/>
    </location>
</feature>
<comment type="subcellular location">
    <subcellularLocation>
        <location evidence="10">Cell membrane</location>
    </subcellularLocation>
</comment>
<dbReference type="PANTHER" id="PTHR42755:SF1">
    <property type="entry name" value="3-DEOXY-D-MANNO-OCTULOSONIC ACID TRANSFERASE, MITOCHONDRIAL-RELATED"/>
    <property type="match status" value="1"/>
</dbReference>
<dbReference type="UniPathway" id="UPA00958"/>
<dbReference type="GO" id="GO:0005886">
    <property type="term" value="C:plasma membrane"/>
    <property type="evidence" value="ECO:0007669"/>
    <property type="project" value="UniProtKB-SubCell"/>
</dbReference>
<evidence type="ECO:0000256" key="3">
    <source>
        <dbReference type="ARBA" id="ARBA00012621"/>
    </source>
</evidence>
<gene>
    <name evidence="12" type="ORF">FHS89_002987</name>
</gene>
<keyword evidence="10" id="KW-1003">Cell membrane</keyword>
<keyword evidence="13" id="KW-1185">Reference proteome</keyword>
<keyword evidence="10" id="KW-0472">Membrane</keyword>
<dbReference type="EMBL" id="JACIJS010000010">
    <property type="protein sequence ID" value="MBB5516943.1"/>
    <property type="molecule type" value="Genomic_DNA"/>
</dbReference>
<evidence type="ECO:0000256" key="4">
    <source>
        <dbReference type="ARBA" id="ARBA00019077"/>
    </source>
</evidence>
<organism evidence="12 13">
    <name type="scientific">Rubricella aquisinus</name>
    <dbReference type="NCBI Taxonomy" id="2028108"/>
    <lineage>
        <taxon>Bacteria</taxon>
        <taxon>Pseudomonadati</taxon>
        <taxon>Pseudomonadota</taxon>
        <taxon>Alphaproteobacteria</taxon>
        <taxon>Rhodobacterales</taxon>
        <taxon>Paracoccaceae</taxon>
        <taxon>Rubricella</taxon>
    </lineage>
</organism>
<dbReference type="Pfam" id="PF04413">
    <property type="entry name" value="Glycos_transf_N"/>
    <property type="match status" value="1"/>
</dbReference>
<dbReference type="GO" id="GO:0043842">
    <property type="term" value="F:Kdo transferase activity"/>
    <property type="evidence" value="ECO:0007669"/>
    <property type="project" value="UniProtKB-EC"/>
</dbReference>
<dbReference type="Proteomes" id="UP000553766">
    <property type="component" value="Unassembled WGS sequence"/>
</dbReference>
<evidence type="ECO:0000313" key="13">
    <source>
        <dbReference type="Proteomes" id="UP000553766"/>
    </source>
</evidence>
<dbReference type="SUPFAM" id="SSF53756">
    <property type="entry name" value="UDP-Glycosyltransferase/glycogen phosphorylase"/>
    <property type="match status" value="1"/>
</dbReference>
<keyword evidence="12" id="KW-0328">Glycosyltransferase</keyword>
<evidence type="ECO:0000256" key="7">
    <source>
        <dbReference type="ARBA" id="ARBA00049183"/>
    </source>
</evidence>
<dbReference type="PANTHER" id="PTHR42755">
    <property type="entry name" value="3-DEOXY-MANNO-OCTULOSONATE CYTIDYLYLTRANSFERASE"/>
    <property type="match status" value="1"/>
</dbReference>
<evidence type="ECO:0000256" key="6">
    <source>
        <dbReference type="ARBA" id="ARBA00031445"/>
    </source>
</evidence>
<dbReference type="InterPro" id="IPR007507">
    <property type="entry name" value="Glycos_transf_N"/>
</dbReference>
<evidence type="ECO:0000259" key="11">
    <source>
        <dbReference type="Pfam" id="PF04413"/>
    </source>
</evidence>
<dbReference type="InterPro" id="IPR039901">
    <property type="entry name" value="Kdotransferase"/>
</dbReference>
<accession>A0A840WSE6</accession>
<feature type="site" description="Transition state stabilizer" evidence="9">
    <location>
        <position position="213"/>
    </location>
</feature>
<dbReference type="RefSeq" id="WP_184012898.1">
    <property type="nucleotide sequence ID" value="NZ_JACIJS010000010.1"/>
</dbReference>
<dbReference type="Gene3D" id="3.40.50.11720">
    <property type="entry name" value="3-Deoxy-D-manno-octulosonic-acid transferase, N-terminal domain"/>
    <property type="match status" value="1"/>
</dbReference>
<comment type="pathway">
    <text evidence="2 10">Bacterial outer membrane biogenesis; LPS core biosynthesis.</text>
</comment>
<evidence type="ECO:0000256" key="2">
    <source>
        <dbReference type="ARBA" id="ARBA00004713"/>
    </source>
</evidence>
<dbReference type="InterPro" id="IPR038107">
    <property type="entry name" value="Glycos_transf_N_sf"/>
</dbReference>
<evidence type="ECO:0000256" key="1">
    <source>
        <dbReference type="ARBA" id="ARBA00003394"/>
    </source>
</evidence>
<protein>
    <recommendedName>
        <fullName evidence="4 10">3-deoxy-D-manno-octulosonic acid transferase</fullName>
        <shortName evidence="10">Kdo transferase</shortName>
        <ecNumber evidence="3 10">2.4.99.12</ecNumber>
    </recommendedName>
    <alternativeName>
        <fullName evidence="6 10">Lipid IV(A) 3-deoxy-D-manno-octulosonic acid transferase</fullName>
    </alternativeName>
</protein>
<evidence type="ECO:0000256" key="5">
    <source>
        <dbReference type="ARBA" id="ARBA00022679"/>
    </source>
</evidence>
<dbReference type="AlphaFoldDB" id="A0A840WSE6"/>
<comment type="caution">
    <text evidence="12">The sequence shown here is derived from an EMBL/GenBank/DDBJ whole genome shotgun (WGS) entry which is preliminary data.</text>
</comment>
<proteinExistence type="inferred from homology"/>
<keyword evidence="10" id="KW-0448">Lipopolysaccharide biosynthesis</keyword>
<comment type="function">
    <text evidence="1 10">Involved in lipopolysaccharide (LPS) biosynthesis. Catalyzes the transfer of 3-deoxy-D-manno-octulosonate (Kdo) residue(s) from CMP-Kdo to lipid IV(A), the tetraacyldisaccharide-1,4'-bisphosphate precursor of lipid A.</text>
</comment>
<name>A0A840WSE6_9RHOB</name>
<dbReference type="EC" id="2.4.99.12" evidence="3 10"/>
<evidence type="ECO:0000313" key="12">
    <source>
        <dbReference type="EMBL" id="MBB5516943.1"/>
    </source>
</evidence>